<name>A0A0N0ZAX0_9GAMM</name>
<dbReference type="FunFam" id="3.30.420.40:FF:000101">
    <property type="entry name" value="FGGY carbohydrate kinase domain-containing protein"/>
    <property type="match status" value="1"/>
</dbReference>
<evidence type="ECO:0000256" key="1">
    <source>
        <dbReference type="ARBA" id="ARBA00009156"/>
    </source>
</evidence>
<feature type="domain" description="Carbohydrate kinase FGGY N-terminal" evidence="4">
    <location>
        <begin position="19"/>
        <end position="277"/>
    </location>
</feature>
<dbReference type="InterPro" id="IPR000577">
    <property type="entry name" value="Carb_kinase_FGGY"/>
</dbReference>
<dbReference type="PANTHER" id="PTHR43435:SF4">
    <property type="entry name" value="FGGY CARBOHYDRATE KINASE DOMAIN-CONTAINING PROTEIN"/>
    <property type="match status" value="1"/>
</dbReference>
<protein>
    <submittedName>
        <fullName evidence="6">D-ribulokinase</fullName>
        <ecNumber evidence="6">2.7.1.-</ecNumber>
        <ecNumber evidence="6">2.7.1.47</ecNumber>
    </submittedName>
</protein>
<reference evidence="6 7" key="1">
    <citation type="submission" date="2015-07" db="EMBL/GenBank/DDBJ databases">
        <title>ATOL: Assembling a taxonomically balanced genome-scale reconstruction of the evolutionary history of the Enterobacteriaceae.</title>
        <authorList>
            <person name="Plunkett G.III."/>
            <person name="Neeno-Eckwall E.C."/>
            <person name="Glasner J.D."/>
            <person name="Perna N.T."/>
        </authorList>
    </citation>
    <scope>NUCLEOTIDE SEQUENCE [LARGE SCALE GENOMIC DNA]</scope>
    <source>
        <strain evidence="6 7">ATCC 35017</strain>
    </source>
</reference>
<dbReference type="InterPro" id="IPR018485">
    <property type="entry name" value="FGGY_C"/>
</dbReference>
<comment type="caution">
    <text evidence="6">The sequence shown here is derived from an EMBL/GenBank/DDBJ whole genome shotgun (WGS) entry which is preliminary data.</text>
</comment>
<dbReference type="InterPro" id="IPR043129">
    <property type="entry name" value="ATPase_NBD"/>
</dbReference>
<sequence>MHNQTQAAADLAKHHTKRYVIGIDVGTGSARAGIFDFSGTMLASAKQNITLYRDTEHFVEQSSQEIWSAVCHSVKQALTIAKVTPTEIAGIGFDATCSLVVIGDNDAPLSVSPSEDPERNIIVWMDHRATEQAERINRLGHPVLRYVGGKISPEMETPKLLWLKENRRSTFDNAKYFFDLADFLTWKATGDLARSTCTVTCKWTYLAHEKRWDEDYFHQIGLEELANEGFARIGQNIIDPGTPCGHGLTPQAAEQLGLIVGIPVAAGMIDAHAGGIGTVGVNGDATRNLAYVFGTSSCTMTTQREPVFIPGVWGPYYSVMVPGMWLNEGGQSAAGAAIDQLISFHPAAAEAAILAKQHGVSLPVFLADLARQKVDSASEAVDLTHGIYVVPEFLGNRAPFADPHARALIAGLGMERDLDNLLSLYIAGICGIGYGLRQIIDAQQLAGAAIDNIVISGGAGQHPLIRQLLADTCGKMVLATKASEPMLLGSAILGAVAANVADSVTQAMEQFSEIADQYSPCDKYTERHQRGYQAFQRLQQTARELATS</sequence>
<dbReference type="AlphaFoldDB" id="A0A0N0ZAX0"/>
<evidence type="ECO:0000313" key="7">
    <source>
        <dbReference type="Proteomes" id="UP000053226"/>
    </source>
</evidence>
<evidence type="ECO:0000313" key="6">
    <source>
        <dbReference type="EMBL" id="KPD02794.1"/>
    </source>
</evidence>
<keyword evidence="3 6" id="KW-0418">Kinase</keyword>
<dbReference type="Gene3D" id="3.30.420.40">
    <property type="match status" value="1"/>
</dbReference>
<dbReference type="PANTHER" id="PTHR43435">
    <property type="entry name" value="RIBULOKINASE"/>
    <property type="match status" value="1"/>
</dbReference>
<dbReference type="GO" id="GO:0019321">
    <property type="term" value="P:pentose metabolic process"/>
    <property type="evidence" value="ECO:0007669"/>
    <property type="project" value="TreeGrafter"/>
</dbReference>
<gene>
    <name evidence="6" type="ORF">M992_1951</name>
</gene>
<dbReference type="GO" id="GO:0005737">
    <property type="term" value="C:cytoplasm"/>
    <property type="evidence" value="ECO:0007669"/>
    <property type="project" value="TreeGrafter"/>
</dbReference>
<dbReference type="Gene3D" id="1.20.58.2240">
    <property type="match status" value="1"/>
</dbReference>
<evidence type="ECO:0000259" key="4">
    <source>
        <dbReference type="Pfam" id="PF00370"/>
    </source>
</evidence>
<dbReference type="EC" id="2.7.1.-" evidence="6"/>
<evidence type="ECO:0000259" key="5">
    <source>
        <dbReference type="Pfam" id="PF02782"/>
    </source>
</evidence>
<proteinExistence type="inferred from homology"/>
<dbReference type="CDD" id="cd07782">
    <property type="entry name" value="ASKHA_NBD_FGGY_D-RBK"/>
    <property type="match status" value="1"/>
</dbReference>
<dbReference type="Proteomes" id="UP000053226">
    <property type="component" value="Unassembled WGS sequence"/>
</dbReference>
<dbReference type="PIRSF" id="PIRSF000538">
    <property type="entry name" value="GlpK"/>
    <property type="match status" value="1"/>
</dbReference>
<dbReference type="EC" id="2.7.1.47" evidence="6"/>
<accession>A0A0N0ZAX0</accession>
<dbReference type="EMBL" id="LGAA01000018">
    <property type="protein sequence ID" value="KPD02794.1"/>
    <property type="molecule type" value="Genomic_DNA"/>
</dbReference>
<feature type="domain" description="Carbohydrate kinase FGGY C-terminal" evidence="5">
    <location>
        <begin position="289"/>
        <end position="498"/>
    </location>
</feature>
<organism evidence="6 7">
    <name type="scientific">Moellerella wisconsensis ATCC 35017</name>
    <dbReference type="NCBI Taxonomy" id="1354267"/>
    <lineage>
        <taxon>Bacteria</taxon>
        <taxon>Pseudomonadati</taxon>
        <taxon>Pseudomonadota</taxon>
        <taxon>Gammaproteobacteria</taxon>
        <taxon>Enterobacterales</taxon>
        <taxon>Morganellaceae</taxon>
        <taxon>Moellerella</taxon>
    </lineage>
</organism>
<keyword evidence="7" id="KW-1185">Reference proteome</keyword>
<comment type="similarity">
    <text evidence="1">Belongs to the FGGY kinase family.</text>
</comment>
<keyword evidence="2 6" id="KW-0808">Transferase</keyword>
<dbReference type="SUPFAM" id="SSF53067">
    <property type="entry name" value="Actin-like ATPase domain"/>
    <property type="match status" value="2"/>
</dbReference>
<evidence type="ECO:0000256" key="3">
    <source>
        <dbReference type="ARBA" id="ARBA00022777"/>
    </source>
</evidence>
<dbReference type="OrthoDB" id="9805576at2"/>
<dbReference type="Pfam" id="PF00370">
    <property type="entry name" value="FGGY_N"/>
    <property type="match status" value="1"/>
</dbReference>
<dbReference type="Pfam" id="PF02782">
    <property type="entry name" value="FGGY_C"/>
    <property type="match status" value="1"/>
</dbReference>
<dbReference type="InterPro" id="IPR018484">
    <property type="entry name" value="FGGY_N"/>
</dbReference>
<dbReference type="NCBIfam" id="TIGR01315">
    <property type="entry name" value="5C_CHO_kinase"/>
    <property type="match status" value="1"/>
</dbReference>
<dbReference type="GO" id="GO:0019150">
    <property type="term" value="F:D-ribulokinase activity"/>
    <property type="evidence" value="ECO:0007669"/>
    <property type="project" value="UniProtKB-EC"/>
</dbReference>
<dbReference type="RefSeq" id="WP_053908326.1">
    <property type="nucleotide sequence ID" value="NZ_CAWMUS010000018.1"/>
</dbReference>
<evidence type="ECO:0000256" key="2">
    <source>
        <dbReference type="ARBA" id="ARBA00022679"/>
    </source>
</evidence>
<dbReference type="InterPro" id="IPR006003">
    <property type="entry name" value="FGGY_RbtK-like"/>
</dbReference>